<feature type="domain" description="Amidohydrolase 3" evidence="1">
    <location>
        <begin position="50"/>
        <end position="523"/>
    </location>
</feature>
<keyword evidence="2" id="KW-0378">Hydrolase</keyword>
<accession>A0A5C7FJX3</accession>
<keyword evidence="3" id="KW-1185">Reference proteome</keyword>
<dbReference type="InterPro" id="IPR032466">
    <property type="entry name" value="Metal_Hydrolase"/>
</dbReference>
<dbReference type="SUPFAM" id="SSF51338">
    <property type="entry name" value="Composite domain of metallo-dependent hydrolases"/>
    <property type="match status" value="1"/>
</dbReference>
<dbReference type="InterPro" id="IPR011059">
    <property type="entry name" value="Metal-dep_hydrolase_composite"/>
</dbReference>
<dbReference type="CDD" id="cd01300">
    <property type="entry name" value="YtcJ_like"/>
    <property type="match status" value="1"/>
</dbReference>
<dbReference type="EC" id="3.5.-.-" evidence="2"/>
<dbReference type="GO" id="GO:0016810">
    <property type="term" value="F:hydrolase activity, acting on carbon-nitrogen (but not peptide) bonds"/>
    <property type="evidence" value="ECO:0007669"/>
    <property type="project" value="InterPro"/>
</dbReference>
<gene>
    <name evidence="2" type="ORF">FTX54_012880</name>
</gene>
<dbReference type="Gene3D" id="3.10.310.70">
    <property type="match status" value="1"/>
</dbReference>
<organism evidence="2 3">
    <name type="scientific">Alkalicoccus halolimnae</name>
    <dbReference type="NCBI Taxonomy" id="1667239"/>
    <lineage>
        <taxon>Bacteria</taxon>
        <taxon>Bacillati</taxon>
        <taxon>Bacillota</taxon>
        <taxon>Bacilli</taxon>
        <taxon>Bacillales</taxon>
        <taxon>Bacillaceae</taxon>
        <taxon>Alkalicoccus</taxon>
    </lineage>
</organism>
<protein>
    <submittedName>
        <fullName evidence="2">Amidohydrolase</fullName>
        <ecNumber evidence="2">3.5.-.-</ecNumber>
    </submittedName>
</protein>
<proteinExistence type="predicted"/>
<dbReference type="SUPFAM" id="SSF51556">
    <property type="entry name" value="Metallo-dependent hydrolases"/>
    <property type="match status" value="1"/>
</dbReference>
<dbReference type="Gene3D" id="3.20.20.140">
    <property type="entry name" value="Metal-dependent hydrolases"/>
    <property type="match status" value="1"/>
</dbReference>
<dbReference type="KEGG" id="ahal:FTX54_012880"/>
<dbReference type="InterPro" id="IPR033932">
    <property type="entry name" value="YtcJ-like"/>
</dbReference>
<dbReference type="EMBL" id="CP144914">
    <property type="protein sequence ID" value="WWD79305.1"/>
    <property type="molecule type" value="Genomic_DNA"/>
</dbReference>
<dbReference type="InterPro" id="IPR013108">
    <property type="entry name" value="Amidohydro_3"/>
</dbReference>
<reference evidence="2 3" key="1">
    <citation type="submission" date="2024-01" db="EMBL/GenBank/DDBJ databases">
        <title>Complete Genome Sequence of Alkalicoccus halolimnae BZ-SZ-XJ29T, a Moderately Halophilic Bacterium Isolated from a Salt Lake.</title>
        <authorList>
            <person name="Zhao B."/>
        </authorList>
    </citation>
    <scope>NUCLEOTIDE SEQUENCE [LARGE SCALE GENOMIC DNA]</scope>
    <source>
        <strain evidence="2 3">BZ-SZ-XJ29</strain>
    </source>
</reference>
<dbReference type="OrthoDB" id="9767366at2"/>
<dbReference type="AlphaFoldDB" id="A0A5C7FJX3"/>
<dbReference type="RefSeq" id="WP_147803388.1">
    <property type="nucleotide sequence ID" value="NZ_CP144914.1"/>
</dbReference>
<dbReference type="Pfam" id="PF07969">
    <property type="entry name" value="Amidohydro_3"/>
    <property type="match status" value="1"/>
</dbReference>
<dbReference type="PANTHER" id="PTHR22642:SF2">
    <property type="entry name" value="PROTEIN LONG AFTER FAR-RED 3"/>
    <property type="match status" value="1"/>
</dbReference>
<sequence length="526" mass="58995">MGTLWYGGTIRPLTAEKEEHQAVYTAHGEIIDVGEEAEVRSRHKGEITREMDLQGGTMYPGFTDSHLHMIGHGEKLLKLDVSDVSSLSRLKEILKRKASEVPEGEWVLAEGFNENLYENQEVPDKFFLDTVTADHPVMLTRVCRHAMVTNSKGLDRAGINKQTQDPEGGWIVRTPEGEPTGYLHDQAQELLKEVLPPIDRGYVKEALQTSLEDLYRNGFTGGHTEDLYYYNDPLETLNIFYEVISGDRKFRTNLLVHHEAAETVLNNKKEHPFVTPGSIKIFTDGALGGRTALLSEPYSDDPSTTGVAIHSQEEVNELTKQARVYGLPIAVHTIGDAALDCAITAIEMHPAPPGKRDRLIHLQITRRDLRERLRKLPVVLDIQPRFVASDFPWVIERLGKKRLPDSFAWKTLLDEGLMCAGGSDAPIEPINPLLGLHAAVTRRKPGESHEGYMPEQKMTLYEALQLFTYGAAQAVGEEHISGLIKPGYRADFTVLNMDLFKTKPDEWLNAKPLMTIVDETVVYQTE</sequence>
<evidence type="ECO:0000313" key="3">
    <source>
        <dbReference type="Proteomes" id="UP000321816"/>
    </source>
</evidence>
<dbReference type="Proteomes" id="UP000321816">
    <property type="component" value="Chromosome"/>
</dbReference>
<evidence type="ECO:0000259" key="1">
    <source>
        <dbReference type="Pfam" id="PF07969"/>
    </source>
</evidence>
<evidence type="ECO:0000313" key="2">
    <source>
        <dbReference type="EMBL" id="WWD79305.1"/>
    </source>
</evidence>
<dbReference type="Gene3D" id="2.30.40.10">
    <property type="entry name" value="Urease, subunit C, domain 1"/>
    <property type="match status" value="1"/>
</dbReference>
<dbReference type="PANTHER" id="PTHR22642">
    <property type="entry name" value="IMIDAZOLONEPROPIONASE"/>
    <property type="match status" value="1"/>
</dbReference>
<name>A0A5C7FJX3_9BACI</name>